<keyword evidence="2" id="KW-1185">Reference proteome</keyword>
<dbReference type="EMBL" id="CM037619">
    <property type="protein sequence ID" value="KAH8007702.1"/>
    <property type="molecule type" value="Genomic_DNA"/>
</dbReference>
<comment type="caution">
    <text evidence="1">The sequence shown here is derived from an EMBL/GenBank/DDBJ whole genome shotgun (WGS) entry which is preliminary data.</text>
</comment>
<organism evidence="1 2">
    <name type="scientific">Sphaerodactylus townsendi</name>
    <dbReference type="NCBI Taxonomy" id="933632"/>
    <lineage>
        <taxon>Eukaryota</taxon>
        <taxon>Metazoa</taxon>
        <taxon>Chordata</taxon>
        <taxon>Craniata</taxon>
        <taxon>Vertebrata</taxon>
        <taxon>Euteleostomi</taxon>
        <taxon>Lepidosauria</taxon>
        <taxon>Squamata</taxon>
        <taxon>Bifurcata</taxon>
        <taxon>Gekkota</taxon>
        <taxon>Sphaerodactylidae</taxon>
        <taxon>Sphaerodactylus</taxon>
    </lineage>
</organism>
<accession>A0ACB8FQR6</accession>
<reference evidence="1" key="1">
    <citation type="submission" date="2021-08" db="EMBL/GenBank/DDBJ databases">
        <title>The first chromosome-level gecko genome reveals the dynamic sex chromosomes of Neotropical dwarf geckos (Sphaerodactylidae: Sphaerodactylus).</title>
        <authorList>
            <person name="Pinto B.J."/>
            <person name="Keating S.E."/>
            <person name="Gamble T."/>
        </authorList>
    </citation>
    <scope>NUCLEOTIDE SEQUENCE</scope>
    <source>
        <strain evidence="1">TG3544</strain>
    </source>
</reference>
<dbReference type="Proteomes" id="UP000827872">
    <property type="component" value="Linkage Group LG06"/>
</dbReference>
<protein>
    <submittedName>
        <fullName evidence="1">Uncharacterized protein</fullName>
    </submittedName>
</protein>
<proteinExistence type="predicted"/>
<sequence>MVPLMRNFKLVNRPIWSLTIDPEKEAALLKKTKGLTELQRRNQCQKLALSGFNHVSIPSNHAAPFLGDVVVTSKLCGRISGQLSRAKPLLPHIIPGLVDHIALIVHREEPQVYQDLHCLCSLNIQASCNPQYIFTDLVAKDPGHVNNAQIFAASGLNHQLAM</sequence>
<name>A0ACB8FQR6_9SAUR</name>
<gene>
    <name evidence="1" type="ORF">K3G42_025093</name>
</gene>
<evidence type="ECO:0000313" key="1">
    <source>
        <dbReference type="EMBL" id="KAH8007702.1"/>
    </source>
</evidence>
<evidence type="ECO:0000313" key="2">
    <source>
        <dbReference type="Proteomes" id="UP000827872"/>
    </source>
</evidence>